<dbReference type="PANTHER" id="PTHR47926">
    <property type="entry name" value="PENTATRICOPEPTIDE REPEAT-CONTAINING PROTEIN"/>
    <property type="match status" value="1"/>
</dbReference>
<dbReference type="AlphaFoldDB" id="A0A6A3B0P5"/>
<comment type="caution">
    <text evidence="1">The sequence shown here is derived from an EMBL/GenBank/DDBJ whole genome shotgun (WGS) entry which is preliminary data.</text>
</comment>
<evidence type="ECO:0008006" key="3">
    <source>
        <dbReference type="Google" id="ProtNLM"/>
    </source>
</evidence>
<dbReference type="Proteomes" id="UP000436088">
    <property type="component" value="Unassembled WGS sequence"/>
</dbReference>
<dbReference type="Pfam" id="PF20431">
    <property type="entry name" value="E_motif"/>
    <property type="match status" value="1"/>
</dbReference>
<proteinExistence type="predicted"/>
<sequence>MVVTHHRAQRGWLRGILETLTARWRGTVVSAVAGRDTWQRKRRQRRLEAEAASHEGLYYYDSMIRDHGIVPRLEHLASIVNLLARKGETRRAYEFIRSFPMEPSKVVWRCLLSGCKIHKDLVLGRLAAEKILSIDPEDTSAHIMLSNIYAEAKMWDKIAQLRKIMKEKAMKKDTGCSWTESKNKMYSFSASHSTQFDGFDLPEVLNQLTVHLFHAEYLPDTSFNFHSEKELSLSNGEKLTDIAFHSIRRILFMVYTDLERLTPGESWLKHLKAEIFHQLWLQTAYKYSCAYNVRNQNVPNQMQSLLAECCK</sequence>
<dbReference type="InterPro" id="IPR046960">
    <property type="entry name" value="PPR_At4g14850-like_plant"/>
</dbReference>
<reference evidence="1" key="1">
    <citation type="submission" date="2019-09" db="EMBL/GenBank/DDBJ databases">
        <title>Draft genome information of white flower Hibiscus syriacus.</title>
        <authorList>
            <person name="Kim Y.-M."/>
        </authorList>
    </citation>
    <scope>NUCLEOTIDE SEQUENCE [LARGE SCALE GENOMIC DNA]</scope>
    <source>
        <strain evidence="1">YM2019G1</strain>
    </source>
</reference>
<accession>A0A6A3B0P5</accession>
<dbReference type="GO" id="GO:0009451">
    <property type="term" value="P:RNA modification"/>
    <property type="evidence" value="ECO:0007669"/>
    <property type="project" value="InterPro"/>
</dbReference>
<dbReference type="EMBL" id="VEPZ02000934">
    <property type="protein sequence ID" value="KAE8709753.1"/>
    <property type="molecule type" value="Genomic_DNA"/>
</dbReference>
<dbReference type="GO" id="GO:0003723">
    <property type="term" value="F:RNA binding"/>
    <property type="evidence" value="ECO:0007669"/>
    <property type="project" value="InterPro"/>
</dbReference>
<organism evidence="1 2">
    <name type="scientific">Hibiscus syriacus</name>
    <name type="common">Rose of Sharon</name>
    <dbReference type="NCBI Taxonomy" id="106335"/>
    <lineage>
        <taxon>Eukaryota</taxon>
        <taxon>Viridiplantae</taxon>
        <taxon>Streptophyta</taxon>
        <taxon>Embryophyta</taxon>
        <taxon>Tracheophyta</taxon>
        <taxon>Spermatophyta</taxon>
        <taxon>Magnoliopsida</taxon>
        <taxon>eudicotyledons</taxon>
        <taxon>Gunneridae</taxon>
        <taxon>Pentapetalae</taxon>
        <taxon>rosids</taxon>
        <taxon>malvids</taxon>
        <taxon>Malvales</taxon>
        <taxon>Malvaceae</taxon>
        <taxon>Malvoideae</taxon>
        <taxon>Hibiscus</taxon>
    </lineage>
</organism>
<name>A0A6A3B0P5_HIBSY</name>
<gene>
    <name evidence="1" type="ORF">F3Y22_tig00110328pilonHSYRG00333</name>
</gene>
<dbReference type="PANTHER" id="PTHR47926:SF452">
    <property type="entry name" value="PENTATRICOPEPTIDE REPEAT-CONTAINING PROTEIN"/>
    <property type="match status" value="1"/>
</dbReference>
<dbReference type="InterPro" id="IPR046848">
    <property type="entry name" value="E_motif"/>
</dbReference>
<evidence type="ECO:0000313" key="1">
    <source>
        <dbReference type="EMBL" id="KAE8709753.1"/>
    </source>
</evidence>
<dbReference type="InterPro" id="IPR011990">
    <property type="entry name" value="TPR-like_helical_dom_sf"/>
</dbReference>
<evidence type="ECO:0000313" key="2">
    <source>
        <dbReference type="Proteomes" id="UP000436088"/>
    </source>
</evidence>
<protein>
    <recommendedName>
        <fullName evidence="3">Pentatricopeptide repeat-containing protein</fullName>
    </recommendedName>
</protein>
<keyword evidence="2" id="KW-1185">Reference proteome</keyword>
<dbReference type="Gene3D" id="1.25.40.10">
    <property type="entry name" value="Tetratricopeptide repeat domain"/>
    <property type="match status" value="1"/>
</dbReference>